<dbReference type="OrthoDB" id="260519at2759"/>
<dbReference type="Proteomes" id="UP000001640">
    <property type="component" value="Chromosome 7"/>
</dbReference>
<reference evidence="15 16" key="1">
    <citation type="journal article" date="2011" name="Proc. Natl. Acad. Sci. U.S.A.">
        <title>Evolutionary erosion of yeast sex chromosomes by mating-type switching accidents.</title>
        <authorList>
            <person name="Gordon J.L."/>
            <person name="Armisen D."/>
            <person name="Proux-Wera E."/>
            <person name="Oheigeartaigh S.S."/>
            <person name="Byrne K.P."/>
            <person name="Wolfe K.H."/>
        </authorList>
    </citation>
    <scope>NUCLEOTIDE SEQUENCE [LARGE SCALE GENOMIC DNA]</scope>
    <source>
        <strain evidence="16">ATCC 76901 / BCRC 22586 / CBS 4309 / NBRC 1992 / NRRL Y-12630</strain>
    </source>
</reference>
<evidence type="ECO:0000256" key="8">
    <source>
        <dbReference type="ARBA" id="ARBA00022982"/>
    </source>
</evidence>
<dbReference type="AlphaFoldDB" id="G0VIA9"/>
<evidence type="ECO:0000313" key="15">
    <source>
        <dbReference type="EMBL" id="CCC71144.1"/>
    </source>
</evidence>
<dbReference type="PRINTS" id="PR00363">
    <property type="entry name" value="CYTOCHROMEB5"/>
</dbReference>
<evidence type="ECO:0000256" key="12">
    <source>
        <dbReference type="ARBA" id="ARBA00038168"/>
    </source>
</evidence>
<keyword evidence="2" id="KW-0813">Transport</keyword>
<dbReference type="SUPFAM" id="SSF55856">
    <property type="entry name" value="Cytochrome b5-like heme/steroid binding domain"/>
    <property type="match status" value="1"/>
</dbReference>
<dbReference type="FunCoup" id="G0VIA9">
    <property type="interactions" value="801"/>
</dbReference>
<accession>G0VIA9</accession>
<dbReference type="FunFam" id="3.10.120.10:FF:000002">
    <property type="entry name" value="Cytochrome b5 type B"/>
    <property type="match status" value="1"/>
</dbReference>
<keyword evidence="6" id="KW-0256">Endoplasmic reticulum</keyword>
<dbReference type="STRING" id="1064592.G0VIA9"/>
<dbReference type="InParanoid" id="G0VIA9"/>
<keyword evidence="4 13" id="KW-0812">Transmembrane</keyword>
<keyword evidence="10 13" id="KW-0472">Membrane</keyword>
<dbReference type="Pfam" id="PF00173">
    <property type="entry name" value="Cyt-b5"/>
    <property type="match status" value="1"/>
</dbReference>
<dbReference type="SMART" id="SM01117">
    <property type="entry name" value="Cyt-b5"/>
    <property type="match status" value="1"/>
</dbReference>
<evidence type="ECO:0000259" key="14">
    <source>
        <dbReference type="PROSITE" id="PS50255"/>
    </source>
</evidence>
<keyword evidence="16" id="KW-1185">Reference proteome</keyword>
<gene>
    <name evidence="15" type="primary">NCAS0G02570</name>
    <name evidence="15" type="ordered locus">NCAS_0G02570</name>
</gene>
<evidence type="ECO:0000256" key="1">
    <source>
        <dbReference type="ARBA" id="ARBA00004131"/>
    </source>
</evidence>
<dbReference type="PROSITE" id="PS00191">
    <property type="entry name" value="CYTOCHROME_B5_1"/>
    <property type="match status" value="1"/>
</dbReference>
<dbReference type="InterPro" id="IPR001199">
    <property type="entry name" value="Cyt_B5-like_heme/steroid-bd"/>
</dbReference>
<keyword evidence="8" id="KW-0249">Electron transport</keyword>
<evidence type="ECO:0000256" key="7">
    <source>
        <dbReference type="ARBA" id="ARBA00022848"/>
    </source>
</evidence>
<dbReference type="PANTHER" id="PTHR19359:SF150">
    <property type="entry name" value="CYTOCHROME B5"/>
    <property type="match status" value="1"/>
</dbReference>
<feature type="domain" description="Cytochrome b5 heme-binding" evidence="14">
    <location>
        <begin position="2"/>
        <end position="78"/>
    </location>
</feature>
<dbReference type="InterPro" id="IPR036400">
    <property type="entry name" value="Cyt_B5-like_heme/steroid_sf"/>
</dbReference>
<reference key="2">
    <citation type="submission" date="2011-08" db="EMBL/GenBank/DDBJ databases">
        <title>Genome sequence of Naumovozyma castellii.</title>
        <authorList>
            <person name="Gordon J.L."/>
            <person name="Armisen D."/>
            <person name="Proux-Wera E."/>
            <person name="OhEigeartaigh S.S."/>
            <person name="Byrne K.P."/>
            <person name="Wolfe K.H."/>
        </authorList>
    </citation>
    <scope>NUCLEOTIDE SEQUENCE</scope>
    <source>
        <strain>Type strain:CBS 4309</strain>
    </source>
</reference>
<dbReference type="PANTHER" id="PTHR19359">
    <property type="entry name" value="CYTOCHROME B5"/>
    <property type="match status" value="1"/>
</dbReference>
<dbReference type="GO" id="GO:0016126">
    <property type="term" value="P:sterol biosynthetic process"/>
    <property type="evidence" value="ECO:0007669"/>
    <property type="project" value="EnsemblFungi"/>
</dbReference>
<dbReference type="GO" id="GO:0009055">
    <property type="term" value="F:electron transfer activity"/>
    <property type="evidence" value="ECO:0007669"/>
    <property type="project" value="EnsemblFungi"/>
</dbReference>
<dbReference type="GeneID" id="96904809"/>
<comment type="similarity">
    <text evidence="12 13">Belongs to the cytochrome b5 family.</text>
</comment>
<dbReference type="OMA" id="WIVIHND"/>
<keyword evidence="3 13" id="KW-0349">Heme</keyword>
<evidence type="ECO:0000256" key="13">
    <source>
        <dbReference type="RuleBase" id="RU362121"/>
    </source>
</evidence>
<evidence type="ECO:0000256" key="9">
    <source>
        <dbReference type="ARBA" id="ARBA00023004"/>
    </source>
</evidence>
<keyword evidence="7" id="KW-0492">Microsome</keyword>
<dbReference type="InterPro" id="IPR018506">
    <property type="entry name" value="Cyt_B5_heme-BS"/>
</dbReference>
<dbReference type="HOGENOM" id="CLU_102602_3_2_1"/>
<dbReference type="KEGG" id="ncs:NCAS_0G02570"/>
<proteinExistence type="inferred from homology"/>
<dbReference type="Gene3D" id="3.10.120.10">
    <property type="entry name" value="Cytochrome b5-like heme/steroid binding domain"/>
    <property type="match status" value="1"/>
</dbReference>
<protein>
    <recommendedName>
        <fullName evidence="14">Cytochrome b5 heme-binding domain-containing protein</fullName>
    </recommendedName>
</protein>
<evidence type="ECO:0000256" key="10">
    <source>
        <dbReference type="ARBA" id="ARBA00023136"/>
    </source>
</evidence>
<evidence type="ECO:0000256" key="4">
    <source>
        <dbReference type="ARBA" id="ARBA00022692"/>
    </source>
</evidence>
<feature type="transmembrane region" description="Helical" evidence="13">
    <location>
        <begin position="101"/>
        <end position="119"/>
    </location>
</feature>
<evidence type="ECO:0000313" key="16">
    <source>
        <dbReference type="Proteomes" id="UP000001640"/>
    </source>
</evidence>
<organism evidence="15 16">
    <name type="scientific">Naumovozyma castellii</name>
    <name type="common">Yeast</name>
    <name type="synonym">Saccharomyces castellii</name>
    <dbReference type="NCBI Taxonomy" id="27288"/>
    <lineage>
        <taxon>Eukaryota</taxon>
        <taxon>Fungi</taxon>
        <taxon>Dikarya</taxon>
        <taxon>Ascomycota</taxon>
        <taxon>Saccharomycotina</taxon>
        <taxon>Saccharomycetes</taxon>
        <taxon>Saccharomycetales</taxon>
        <taxon>Saccharomycetaceae</taxon>
        <taxon>Naumovozyma</taxon>
    </lineage>
</organism>
<dbReference type="GO" id="GO:0005789">
    <property type="term" value="C:endoplasmic reticulum membrane"/>
    <property type="evidence" value="ECO:0007669"/>
    <property type="project" value="UniProtKB-SubCell"/>
</dbReference>
<dbReference type="GO" id="GO:0020037">
    <property type="term" value="F:heme binding"/>
    <property type="evidence" value="ECO:0007669"/>
    <property type="project" value="UniProtKB-UniRule"/>
</dbReference>
<evidence type="ECO:0000256" key="5">
    <source>
        <dbReference type="ARBA" id="ARBA00022723"/>
    </source>
</evidence>
<dbReference type="RefSeq" id="XP_003677496.1">
    <property type="nucleotide sequence ID" value="XM_003677448.1"/>
</dbReference>
<keyword evidence="9 13" id="KW-0408">Iron</keyword>
<dbReference type="GO" id="GO:0046872">
    <property type="term" value="F:metal ion binding"/>
    <property type="evidence" value="ECO:0007669"/>
    <property type="project" value="UniProtKB-UniRule"/>
</dbReference>
<evidence type="ECO:0000256" key="6">
    <source>
        <dbReference type="ARBA" id="ARBA00022824"/>
    </source>
</evidence>
<evidence type="ECO:0000256" key="2">
    <source>
        <dbReference type="ARBA" id="ARBA00022448"/>
    </source>
</evidence>
<comment type="subcellular location">
    <subcellularLocation>
        <location evidence="1">Endoplasmic reticulum membrane</location>
        <topology evidence="1">Single-pass membrane protein</topology>
        <orientation evidence="1">Cytoplasmic side</orientation>
    </subcellularLocation>
    <subcellularLocation>
        <location evidence="11">Microsome membrane</location>
        <topology evidence="11">Single-pass membrane protein</topology>
        <orientation evidence="11">Cytoplasmic side</orientation>
    </subcellularLocation>
</comment>
<dbReference type="EMBL" id="HE576758">
    <property type="protein sequence ID" value="CCC71144.1"/>
    <property type="molecule type" value="Genomic_DNA"/>
</dbReference>
<dbReference type="eggNOG" id="KOG0537">
    <property type="taxonomic scope" value="Eukaryota"/>
</dbReference>
<keyword evidence="13" id="KW-1133">Transmembrane helix</keyword>
<keyword evidence="5 13" id="KW-0479">Metal-binding</keyword>
<evidence type="ECO:0000256" key="3">
    <source>
        <dbReference type="ARBA" id="ARBA00022617"/>
    </source>
</evidence>
<sequence length="121" mass="13653">MSQVYSYQQIAEHNKPDDAWIIIEGKVYDVSKFLDEHPGGDEIIFELAGQDATEHFLDIGHSDDALQILRKLRIGELDKESKPVEVVKPVNVTRDSNENGGILVAILGFICLCIAYYYLNE</sequence>
<evidence type="ECO:0000256" key="11">
    <source>
        <dbReference type="ARBA" id="ARBA00037877"/>
    </source>
</evidence>
<dbReference type="PROSITE" id="PS50255">
    <property type="entry name" value="CYTOCHROME_B5_2"/>
    <property type="match status" value="1"/>
</dbReference>
<name>G0VIA9_NAUCA</name>
<dbReference type="InterPro" id="IPR050668">
    <property type="entry name" value="Cytochrome_b5"/>
</dbReference>